<dbReference type="GeneID" id="89963654"/>
<feature type="binding site" evidence="11">
    <location>
        <begin position="474"/>
        <end position="477"/>
    </location>
    <ligand>
        <name>ATP</name>
        <dbReference type="ChEBI" id="CHEBI:30616"/>
    </ligand>
</feature>
<dbReference type="PANTHER" id="PTHR11130:SF0">
    <property type="entry name" value="GLUTATHIONE SYNTHETASE"/>
    <property type="match status" value="1"/>
</dbReference>
<dbReference type="AlphaFoldDB" id="A0AAE0WRB7"/>
<dbReference type="NCBIfam" id="TIGR01986">
    <property type="entry name" value="glut_syn_euk"/>
    <property type="match status" value="1"/>
</dbReference>
<keyword evidence="4 10" id="KW-0436">Ligase</keyword>
<dbReference type="Proteomes" id="UP001274830">
    <property type="component" value="Unassembled WGS sequence"/>
</dbReference>
<evidence type="ECO:0000256" key="8">
    <source>
        <dbReference type="ARBA" id="ARBA00022840"/>
    </source>
</evidence>
<dbReference type="EC" id="6.3.2.3" evidence="10"/>
<comment type="cofactor">
    <cofactor evidence="10 12">
        <name>Mg(2+)</name>
        <dbReference type="ChEBI" id="CHEBI:18420"/>
    </cofactor>
    <text evidence="10 12">Binds 1 Mg(2+) ion per subunit.</text>
</comment>
<proteinExistence type="inferred from homology"/>
<dbReference type="GO" id="GO:0043295">
    <property type="term" value="F:glutathione binding"/>
    <property type="evidence" value="ECO:0007669"/>
    <property type="project" value="UniProtKB-UniRule"/>
</dbReference>
<dbReference type="GO" id="GO:0005829">
    <property type="term" value="C:cytosol"/>
    <property type="evidence" value="ECO:0007669"/>
    <property type="project" value="TreeGrafter"/>
</dbReference>
<reference evidence="15" key="1">
    <citation type="submission" date="2023-07" db="EMBL/GenBank/DDBJ databases">
        <title>Black Yeasts Isolated from many extreme environments.</title>
        <authorList>
            <person name="Coleine C."/>
            <person name="Stajich J.E."/>
            <person name="Selbmann L."/>
        </authorList>
    </citation>
    <scope>NUCLEOTIDE SEQUENCE</scope>
    <source>
        <strain evidence="15">CCFEE 5485</strain>
    </source>
</reference>
<evidence type="ECO:0000256" key="11">
    <source>
        <dbReference type="PIRSR" id="PIRSR001558-1"/>
    </source>
</evidence>
<dbReference type="Gene3D" id="3.30.1490.80">
    <property type="match status" value="1"/>
</dbReference>
<dbReference type="InterPro" id="IPR014049">
    <property type="entry name" value="Glutathione_synthase_N_euk"/>
</dbReference>
<dbReference type="GO" id="GO:0004363">
    <property type="term" value="F:glutathione synthase activity"/>
    <property type="evidence" value="ECO:0007669"/>
    <property type="project" value="UniProtKB-UniRule"/>
</dbReference>
<dbReference type="SUPFAM" id="SSF52440">
    <property type="entry name" value="PreATP-grasp domain"/>
    <property type="match status" value="1"/>
</dbReference>
<dbReference type="PANTHER" id="PTHR11130">
    <property type="entry name" value="GLUTATHIONE SYNTHETASE"/>
    <property type="match status" value="1"/>
</dbReference>
<sequence length="557" mass="61747">MKKQPSTSRPRTTIRTFVSRVNIYQQPEEDILKDRSGLGSTDAMATQVYPNYPPDLTPEQEHYLLANLKDWSIAHGLAVRPTTAYVPTKQDPSVALATTAPITLYPSLFPRICFEQARSVAKAYNELYSAIASDEEWLKGTVEELLDIDDFIAELWKVHLDVKKEGYAQPLNLGLFRSDYMVHIDPSDPTSRPTVKQVEFNTIASSFGGLSTQVSALHKHLHSIEAYPDSTSSVIADTALPDATSVPKLAHGMAAAHQAYGPSSSGHPTCVIFLVQEPERNVFDQRHVEYALNKNHGVRTFRLPFHRVLKDTRVDSERRLLYAPPHKPDKPFEVSLVYFRAGYSPDEYTTPDHWKGRLQIERSAAIKCPSVLTQLAGTKKVQQVLATPHSPHLAKFLPDKDQASEVLKTFAPIYPMDKSEAGLEARSFAQDAEKCKRYVLKPQREGGGNNIYRSNIPGFLQEIPEEKWPAHILMEMIEPPAQQNVIFRNGEVQSGGVICELGVYGACLWEQGDGDGKREVVESSEAGYLLRTKGSGSEEGGVAAGFGSVDSACLVDV</sequence>
<dbReference type="FunFam" id="3.30.1490.50:FF:000002">
    <property type="entry name" value="Glutathione synthetase"/>
    <property type="match status" value="1"/>
</dbReference>
<name>A0AAE0WRB7_9PEZI</name>
<dbReference type="PIRSF" id="PIRSF001558">
    <property type="entry name" value="GSHase"/>
    <property type="match status" value="1"/>
</dbReference>
<feature type="binding site" evidence="11">
    <location>
        <position position="199"/>
    </location>
    <ligand>
        <name>ATP</name>
        <dbReference type="ChEBI" id="CHEBI:30616"/>
    </ligand>
</feature>
<dbReference type="Gene3D" id="3.30.1490.50">
    <property type="match status" value="1"/>
</dbReference>
<feature type="binding site" evidence="12">
    <location>
        <position position="445"/>
    </location>
    <ligand>
        <name>Mg(2+)</name>
        <dbReference type="ChEBI" id="CHEBI:18420"/>
    </ligand>
</feature>
<feature type="binding site" evidence="11">
    <location>
        <position position="539"/>
    </location>
    <ligand>
        <name>ATP</name>
        <dbReference type="ChEBI" id="CHEBI:30616"/>
    </ligand>
</feature>
<keyword evidence="16" id="KW-1185">Reference proteome</keyword>
<evidence type="ECO:0000256" key="4">
    <source>
        <dbReference type="ARBA" id="ARBA00022598"/>
    </source>
</evidence>
<evidence type="ECO:0000256" key="5">
    <source>
        <dbReference type="ARBA" id="ARBA00022684"/>
    </source>
</evidence>
<keyword evidence="9 10" id="KW-0460">Magnesium</keyword>
<dbReference type="RefSeq" id="XP_064693360.1">
    <property type="nucleotide sequence ID" value="XM_064839112.1"/>
</dbReference>
<evidence type="ECO:0000256" key="1">
    <source>
        <dbReference type="ARBA" id="ARBA00004965"/>
    </source>
</evidence>
<feature type="domain" description="Glutathione synthase substrate-binding" evidence="14">
    <location>
        <begin position="269"/>
        <end position="376"/>
    </location>
</feature>
<evidence type="ECO:0000256" key="6">
    <source>
        <dbReference type="ARBA" id="ARBA00022723"/>
    </source>
</evidence>
<dbReference type="Gene3D" id="3.30.470.20">
    <property type="entry name" value="ATP-grasp fold, B domain"/>
    <property type="match status" value="1"/>
</dbReference>
<protein>
    <recommendedName>
        <fullName evidence="10">Glutathione synthetase</fullName>
        <shortName evidence="10">GSH-S</shortName>
        <ecNumber evidence="10">6.3.2.3</ecNumber>
    </recommendedName>
</protein>
<dbReference type="GO" id="GO:0005524">
    <property type="term" value="F:ATP binding"/>
    <property type="evidence" value="ECO:0007669"/>
    <property type="project" value="UniProtKB-UniRule"/>
</dbReference>
<dbReference type="InterPro" id="IPR004887">
    <property type="entry name" value="GSH_synth_subst-bd"/>
</dbReference>
<evidence type="ECO:0000256" key="10">
    <source>
        <dbReference type="PIRNR" id="PIRNR001558"/>
    </source>
</evidence>
<evidence type="ECO:0000256" key="2">
    <source>
        <dbReference type="ARBA" id="ARBA00010385"/>
    </source>
</evidence>
<dbReference type="Gene3D" id="1.10.1080.10">
    <property type="entry name" value="Glutathione Synthetase, Chain A, domain 3"/>
    <property type="match status" value="1"/>
</dbReference>
<keyword evidence="5 10" id="KW-0317">Glutathione biosynthesis</keyword>
<dbReference type="InterPro" id="IPR016185">
    <property type="entry name" value="PreATP-grasp_dom_sf"/>
</dbReference>
<dbReference type="SUPFAM" id="SSF56059">
    <property type="entry name" value="Glutathione synthetase ATP-binding domain-like"/>
    <property type="match status" value="1"/>
</dbReference>
<evidence type="ECO:0000313" key="15">
    <source>
        <dbReference type="EMBL" id="KAK3676447.1"/>
    </source>
</evidence>
<feature type="binding site" evidence="11">
    <location>
        <position position="285"/>
    </location>
    <ligand>
        <name>substrate</name>
    </ligand>
</feature>
<dbReference type="Pfam" id="PF03199">
    <property type="entry name" value="GSH_synthase"/>
    <property type="match status" value="1"/>
</dbReference>
<feature type="binding site" evidence="11">
    <location>
        <position position="533"/>
    </location>
    <ligand>
        <name>ATP</name>
        <dbReference type="ChEBI" id="CHEBI:30616"/>
    </ligand>
</feature>
<evidence type="ECO:0000256" key="7">
    <source>
        <dbReference type="ARBA" id="ARBA00022741"/>
    </source>
</evidence>
<feature type="binding site" evidence="13">
    <location>
        <begin position="279"/>
        <end position="281"/>
    </location>
    <ligand>
        <name>substrate</name>
    </ligand>
</feature>
<dbReference type="FunFam" id="3.40.50.1760:FF:000001">
    <property type="entry name" value="Glutathione synthetase"/>
    <property type="match status" value="1"/>
</dbReference>
<keyword evidence="6 10" id="KW-0479">Metal-binding</keyword>
<feature type="binding site" evidence="11">
    <location>
        <position position="379"/>
    </location>
    <ligand>
        <name>ATP</name>
        <dbReference type="ChEBI" id="CHEBI:30616"/>
    </ligand>
</feature>
<feature type="binding site" evidence="13">
    <location>
        <begin position="542"/>
        <end position="543"/>
    </location>
    <ligand>
        <name>substrate</name>
    </ligand>
</feature>
<evidence type="ECO:0000256" key="13">
    <source>
        <dbReference type="PIRSR" id="PIRSR001558-3"/>
    </source>
</evidence>
<comment type="caution">
    <text evidence="15">The sequence shown here is derived from an EMBL/GenBank/DDBJ whole genome shotgun (WGS) entry which is preliminary data.</text>
</comment>
<evidence type="ECO:0000256" key="3">
    <source>
        <dbReference type="ARBA" id="ARBA00011738"/>
    </source>
</evidence>
<feature type="binding site" evidence="12">
    <location>
        <position position="199"/>
    </location>
    <ligand>
        <name>Mg(2+)</name>
        <dbReference type="ChEBI" id="CHEBI:18420"/>
    </ligand>
</feature>
<accession>A0AAE0WRB7</accession>
<feature type="binding site" evidence="11">
    <location>
        <position position="177"/>
    </location>
    <ligand>
        <name>substrate</name>
    </ligand>
</feature>
<feature type="binding site" evidence="12">
    <location>
        <position position="201"/>
    </location>
    <ligand>
        <name>Mg(2+)</name>
        <dbReference type="ChEBI" id="CHEBI:18420"/>
    </ligand>
</feature>
<feature type="binding site" evidence="11">
    <location>
        <position position="452"/>
    </location>
    <ligand>
        <name>ATP</name>
        <dbReference type="ChEBI" id="CHEBI:30616"/>
    </ligand>
</feature>
<evidence type="ECO:0000256" key="12">
    <source>
        <dbReference type="PIRSR" id="PIRSR001558-2"/>
    </source>
</evidence>
<keyword evidence="7 10" id="KW-0547">Nucleotide-binding</keyword>
<keyword evidence="8 10" id="KW-0067">ATP-binding</keyword>
<evidence type="ECO:0000259" key="14">
    <source>
        <dbReference type="Pfam" id="PF03199"/>
    </source>
</evidence>
<comment type="catalytic activity">
    <reaction evidence="10">
        <text>gamma-L-glutamyl-L-cysteine + glycine + ATP = glutathione + ADP + phosphate + H(+)</text>
        <dbReference type="Rhea" id="RHEA:13557"/>
        <dbReference type="ChEBI" id="CHEBI:15378"/>
        <dbReference type="ChEBI" id="CHEBI:30616"/>
        <dbReference type="ChEBI" id="CHEBI:43474"/>
        <dbReference type="ChEBI" id="CHEBI:57305"/>
        <dbReference type="ChEBI" id="CHEBI:57925"/>
        <dbReference type="ChEBI" id="CHEBI:58173"/>
        <dbReference type="ChEBI" id="CHEBI:456216"/>
        <dbReference type="EC" id="6.3.2.3"/>
    </reaction>
</comment>
<dbReference type="InterPro" id="IPR037013">
    <property type="entry name" value="GSH-S_sub-bd_sf"/>
</dbReference>
<feature type="binding site" evidence="11">
    <location>
        <position position="531"/>
    </location>
    <ligand>
        <name>substrate</name>
    </ligand>
</feature>
<dbReference type="EMBL" id="JAUTXT010000010">
    <property type="protein sequence ID" value="KAK3676447.1"/>
    <property type="molecule type" value="Genomic_DNA"/>
</dbReference>
<gene>
    <name evidence="15" type="primary">GSH2</name>
    <name evidence="15" type="ORF">LTR78_003723</name>
</gene>
<dbReference type="Gene3D" id="3.40.50.1760">
    <property type="entry name" value="Glutathione synthase, substrate-binding domain superfamily, eukaryotic"/>
    <property type="match status" value="1"/>
</dbReference>
<comment type="subunit">
    <text evidence="3">Homodimer.</text>
</comment>
<evidence type="ECO:0000256" key="9">
    <source>
        <dbReference type="ARBA" id="ARBA00022842"/>
    </source>
</evidence>
<organism evidence="15 16">
    <name type="scientific">Recurvomyces mirabilis</name>
    <dbReference type="NCBI Taxonomy" id="574656"/>
    <lineage>
        <taxon>Eukaryota</taxon>
        <taxon>Fungi</taxon>
        <taxon>Dikarya</taxon>
        <taxon>Ascomycota</taxon>
        <taxon>Pezizomycotina</taxon>
        <taxon>Dothideomycetes</taxon>
        <taxon>Dothideomycetidae</taxon>
        <taxon>Mycosphaerellales</taxon>
        <taxon>Teratosphaeriaceae</taxon>
        <taxon>Recurvomyces</taxon>
    </lineage>
</organism>
<dbReference type="InterPro" id="IPR014709">
    <property type="entry name" value="Glutathione_synthase_C_euk"/>
</dbReference>
<feature type="binding site" evidence="11">
    <location>
        <position position="500"/>
    </location>
    <ligand>
        <name>ATP</name>
        <dbReference type="ChEBI" id="CHEBI:30616"/>
    </ligand>
</feature>
<feature type="binding site" evidence="13">
    <location>
        <begin position="340"/>
        <end position="343"/>
    </location>
    <ligand>
        <name>substrate</name>
    </ligand>
</feature>
<evidence type="ECO:0000313" key="16">
    <source>
        <dbReference type="Proteomes" id="UP001274830"/>
    </source>
</evidence>
<feature type="binding site" evidence="13">
    <location>
        <begin position="203"/>
        <end position="206"/>
    </location>
    <ligand>
        <name>substrate</name>
    </ligand>
</feature>
<dbReference type="InterPro" id="IPR005615">
    <property type="entry name" value="Glutathione_synthase"/>
</dbReference>
<comment type="similarity">
    <text evidence="2 10">Belongs to the eukaryotic GSH synthase family.</text>
</comment>
<dbReference type="InterPro" id="IPR014042">
    <property type="entry name" value="Glutathione_synthase_a-hlx"/>
</dbReference>
<dbReference type="GO" id="GO:0000287">
    <property type="term" value="F:magnesium ion binding"/>
    <property type="evidence" value="ECO:0007669"/>
    <property type="project" value="UniProtKB-UniRule"/>
</dbReference>
<feature type="binding site" evidence="11">
    <location>
        <begin position="441"/>
        <end position="450"/>
    </location>
    <ligand>
        <name>ATP</name>
        <dbReference type="ChEBI" id="CHEBI:30616"/>
    </ligand>
</feature>
<comment type="pathway">
    <text evidence="1 10">Sulfur metabolism; glutathione biosynthesis; glutathione from L-cysteine and L-glutamate: step 2/2.</text>
</comment>
<dbReference type="Pfam" id="PF03917">
    <property type="entry name" value="GSH_synth_ATP"/>
    <property type="match status" value="1"/>
</dbReference>